<dbReference type="AlphaFoldDB" id="A0A1M6N9X2"/>
<dbReference type="Gene3D" id="3.40.50.2300">
    <property type="match status" value="1"/>
</dbReference>
<dbReference type="SUPFAM" id="SSF52172">
    <property type="entry name" value="CheY-like"/>
    <property type="match status" value="1"/>
</dbReference>
<name>A0A1M6N9X2_REIAG</name>
<dbReference type="InterPro" id="IPR016032">
    <property type="entry name" value="Sig_transdc_resp-reg_C-effctor"/>
</dbReference>
<reference evidence="9" key="1">
    <citation type="submission" date="2016-11" db="EMBL/GenBank/DDBJ databases">
        <authorList>
            <person name="Varghese N."/>
            <person name="Submissions S."/>
        </authorList>
    </citation>
    <scope>NUCLEOTIDE SEQUENCE [LARGE SCALE GENOMIC DNA]</scope>
    <source>
        <strain evidence="9">DSM 26134</strain>
    </source>
</reference>
<organism evidence="8 9">
    <name type="scientific">Reichenbachiella agariperforans</name>
    <dbReference type="NCBI Taxonomy" id="156994"/>
    <lineage>
        <taxon>Bacteria</taxon>
        <taxon>Pseudomonadati</taxon>
        <taxon>Bacteroidota</taxon>
        <taxon>Cytophagia</taxon>
        <taxon>Cytophagales</taxon>
        <taxon>Reichenbachiellaceae</taxon>
        <taxon>Reichenbachiella</taxon>
    </lineage>
</organism>
<sequence length="228" mass="26469">MNKRILLVEDDQNLGFVIKDNLTIQGYQVDLCIDGDAGWLAYERGAYELCLFDIMLPKMDGLTLARKVRTVNPSVPIIFLTAKSLQEDKLAGFEIGADDYITKPFSIKELLYRVEVFMKRSQVMHGYQQQVEIGSYRFDPESFQLSLGKEMKKLTRREAEILHYLHQRVNTVVKRDELLIALWGDNDYFKGRSLDVFISKLRKYLSVEEHVDIENIHGVGFKLRIKKS</sequence>
<evidence type="ECO:0000313" key="8">
    <source>
        <dbReference type="EMBL" id="SHJ92518.1"/>
    </source>
</evidence>
<protein>
    <submittedName>
        <fullName evidence="8">DNA-binding response regulator, OmpR family, contains REC and winged-helix (WHTH) domain</fullName>
    </submittedName>
</protein>
<dbReference type="GO" id="GO:0000156">
    <property type="term" value="F:phosphorelay response regulator activity"/>
    <property type="evidence" value="ECO:0007669"/>
    <property type="project" value="TreeGrafter"/>
</dbReference>
<dbReference type="GO" id="GO:0005829">
    <property type="term" value="C:cytosol"/>
    <property type="evidence" value="ECO:0007669"/>
    <property type="project" value="TreeGrafter"/>
</dbReference>
<dbReference type="SUPFAM" id="SSF46894">
    <property type="entry name" value="C-terminal effector domain of the bipartite response regulators"/>
    <property type="match status" value="1"/>
</dbReference>
<dbReference type="PROSITE" id="PS50110">
    <property type="entry name" value="RESPONSE_REGULATORY"/>
    <property type="match status" value="1"/>
</dbReference>
<dbReference type="InterPro" id="IPR001867">
    <property type="entry name" value="OmpR/PhoB-type_DNA-bd"/>
</dbReference>
<dbReference type="Gene3D" id="6.10.250.690">
    <property type="match status" value="1"/>
</dbReference>
<gene>
    <name evidence="8" type="ORF">SAMN04488028_102168</name>
</gene>
<dbReference type="STRING" id="156994.SAMN04488028_102168"/>
<dbReference type="Proteomes" id="UP000184474">
    <property type="component" value="Unassembled WGS sequence"/>
</dbReference>
<dbReference type="CDD" id="cd17574">
    <property type="entry name" value="REC_OmpR"/>
    <property type="match status" value="1"/>
</dbReference>
<dbReference type="Pfam" id="PF00486">
    <property type="entry name" value="Trans_reg_C"/>
    <property type="match status" value="1"/>
</dbReference>
<proteinExistence type="predicted"/>
<evidence type="ECO:0000256" key="1">
    <source>
        <dbReference type="ARBA" id="ARBA00022553"/>
    </source>
</evidence>
<dbReference type="EMBL" id="FRAA01000002">
    <property type="protein sequence ID" value="SHJ92518.1"/>
    <property type="molecule type" value="Genomic_DNA"/>
</dbReference>
<dbReference type="Pfam" id="PF00072">
    <property type="entry name" value="Response_reg"/>
    <property type="match status" value="1"/>
</dbReference>
<accession>A0A1M6N9X2</accession>
<keyword evidence="3 5" id="KW-0238">DNA-binding</keyword>
<feature type="modified residue" description="4-aspartylphosphate" evidence="4">
    <location>
        <position position="53"/>
    </location>
</feature>
<dbReference type="PANTHER" id="PTHR48111:SF40">
    <property type="entry name" value="PHOSPHATE REGULON TRANSCRIPTIONAL REGULATORY PROTEIN PHOB"/>
    <property type="match status" value="1"/>
</dbReference>
<dbReference type="CDD" id="cd00383">
    <property type="entry name" value="trans_reg_C"/>
    <property type="match status" value="1"/>
</dbReference>
<evidence type="ECO:0000256" key="2">
    <source>
        <dbReference type="ARBA" id="ARBA00023012"/>
    </source>
</evidence>
<dbReference type="InterPro" id="IPR039420">
    <property type="entry name" value="WalR-like"/>
</dbReference>
<feature type="domain" description="Response regulatory" evidence="6">
    <location>
        <begin position="4"/>
        <end position="118"/>
    </location>
</feature>
<dbReference type="SMART" id="SM00862">
    <property type="entry name" value="Trans_reg_C"/>
    <property type="match status" value="1"/>
</dbReference>
<evidence type="ECO:0000259" key="7">
    <source>
        <dbReference type="PROSITE" id="PS51755"/>
    </source>
</evidence>
<dbReference type="Gene3D" id="1.10.10.10">
    <property type="entry name" value="Winged helix-like DNA-binding domain superfamily/Winged helix DNA-binding domain"/>
    <property type="match status" value="1"/>
</dbReference>
<dbReference type="InterPro" id="IPR001789">
    <property type="entry name" value="Sig_transdc_resp-reg_receiver"/>
</dbReference>
<dbReference type="GO" id="GO:0032993">
    <property type="term" value="C:protein-DNA complex"/>
    <property type="evidence" value="ECO:0007669"/>
    <property type="project" value="TreeGrafter"/>
</dbReference>
<keyword evidence="2" id="KW-0902">Two-component regulatory system</keyword>
<dbReference type="GO" id="GO:0006355">
    <property type="term" value="P:regulation of DNA-templated transcription"/>
    <property type="evidence" value="ECO:0007669"/>
    <property type="project" value="InterPro"/>
</dbReference>
<dbReference type="InterPro" id="IPR036388">
    <property type="entry name" value="WH-like_DNA-bd_sf"/>
</dbReference>
<evidence type="ECO:0000259" key="6">
    <source>
        <dbReference type="PROSITE" id="PS50110"/>
    </source>
</evidence>
<dbReference type="PANTHER" id="PTHR48111">
    <property type="entry name" value="REGULATOR OF RPOS"/>
    <property type="match status" value="1"/>
</dbReference>
<dbReference type="RefSeq" id="WP_073120944.1">
    <property type="nucleotide sequence ID" value="NZ_FRAA01000002.1"/>
</dbReference>
<dbReference type="SMART" id="SM00448">
    <property type="entry name" value="REC"/>
    <property type="match status" value="1"/>
</dbReference>
<evidence type="ECO:0000256" key="5">
    <source>
        <dbReference type="PROSITE-ProRule" id="PRU01091"/>
    </source>
</evidence>
<evidence type="ECO:0000256" key="3">
    <source>
        <dbReference type="ARBA" id="ARBA00023125"/>
    </source>
</evidence>
<evidence type="ECO:0000313" key="9">
    <source>
        <dbReference type="Proteomes" id="UP000184474"/>
    </source>
</evidence>
<dbReference type="InterPro" id="IPR011006">
    <property type="entry name" value="CheY-like_superfamily"/>
</dbReference>
<feature type="domain" description="OmpR/PhoB-type" evidence="7">
    <location>
        <begin position="128"/>
        <end position="225"/>
    </location>
</feature>
<dbReference type="PROSITE" id="PS51755">
    <property type="entry name" value="OMPR_PHOB"/>
    <property type="match status" value="1"/>
</dbReference>
<dbReference type="GO" id="GO:0000976">
    <property type="term" value="F:transcription cis-regulatory region binding"/>
    <property type="evidence" value="ECO:0007669"/>
    <property type="project" value="TreeGrafter"/>
</dbReference>
<evidence type="ECO:0000256" key="4">
    <source>
        <dbReference type="PROSITE-ProRule" id="PRU00169"/>
    </source>
</evidence>
<keyword evidence="9" id="KW-1185">Reference proteome</keyword>
<keyword evidence="1 4" id="KW-0597">Phosphoprotein</keyword>
<feature type="DNA-binding region" description="OmpR/PhoB-type" evidence="5">
    <location>
        <begin position="128"/>
        <end position="225"/>
    </location>
</feature>